<dbReference type="EMBL" id="JAGIZQ010000003">
    <property type="protein sequence ID" value="KAH6637298.1"/>
    <property type="molecule type" value="Genomic_DNA"/>
</dbReference>
<dbReference type="Proteomes" id="UP000724584">
    <property type="component" value="Unassembled WGS sequence"/>
</dbReference>
<sequence length="480" mass="51957">MDNLSDVSIRQQPSSSVNSALHGPKATYSKVGNVHTDALARILCESGLASEEAALMSIVPAFLYHSKLPTLDMSMAMLLADAKKLRNDGQSEQAEAHLMDLIQVCSSDYQEKVVRALGELYRGALRSPGEFHRNFGLQGMADMESLWVHDVAVLSEAALRARKDYSQLSGFLNADTRHGGKPLKAKPLLMLDMKTVLDLRRDTALPRANRSRLKVLVMLEEYDIRDRNSLAVQELLFVAIELGYLEIIEELRALNASLLLERPSEEQSSPEPPSDGLKPLIAAAQQNFSPDGIVILQTETGEEEPHRTGSSVGFLAALWAARQLEEKARVPSDAEDVMRAVLDWASIRKDLTDEQKNTPLMYAASSGNLAAVDIMLECGVDLRARNTAGDTALSKAVANDRSAIAATILEKGQRAGGLTHDCLHHALLVASRLRKENFIKLLQEHGAGIEGSLDESDTGQAGSSGNGPKLGPLGPATAEG</sequence>
<evidence type="ECO:0000313" key="2">
    <source>
        <dbReference type="Proteomes" id="UP000724584"/>
    </source>
</evidence>
<keyword evidence="2" id="KW-1185">Reference proteome</keyword>
<gene>
    <name evidence="1" type="ORF">F5144DRAFT_647421</name>
</gene>
<organism evidence="1 2">
    <name type="scientific">Chaetomium tenue</name>
    <dbReference type="NCBI Taxonomy" id="1854479"/>
    <lineage>
        <taxon>Eukaryota</taxon>
        <taxon>Fungi</taxon>
        <taxon>Dikarya</taxon>
        <taxon>Ascomycota</taxon>
        <taxon>Pezizomycotina</taxon>
        <taxon>Sordariomycetes</taxon>
        <taxon>Sordariomycetidae</taxon>
        <taxon>Sordariales</taxon>
        <taxon>Chaetomiaceae</taxon>
        <taxon>Chaetomium</taxon>
    </lineage>
</organism>
<reference evidence="1 2" key="1">
    <citation type="journal article" date="2021" name="Nat. Commun.">
        <title>Genetic determinants of endophytism in the Arabidopsis root mycobiome.</title>
        <authorList>
            <person name="Mesny F."/>
            <person name="Miyauchi S."/>
            <person name="Thiergart T."/>
            <person name="Pickel B."/>
            <person name="Atanasova L."/>
            <person name="Karlsson M."/>
            <person name="Huettel B."/>
            <person name="Barry K.W."/>
            <person name="Haridas S."/>
            <person name="Chen C."/>
            <person name="Bauer D."/>
            <person name="Andreopoulos W."/>
            <person name="Pangilinan J."/>
            <person name="LaButti K."/>
            <person name="Riley R."/>
            <person name="Lipzen A."/>
            <person name="Clum A."/>
            <person name="Drula E."/>
            <person name="Henrissat B."/>
            <person name="Kohler A."/>
            <person name="Grigoriev I.V."/>
            <person name="Martin F.M."/>
            <person name="Hacquard S."/>
        </authorList>
    </citation>
    <scope>NUCLEOTIDE SEQUENCE [LARGE SCALE GENOMIC DNA]</scope>
    <source>
        <strain evidence="1 2">MPI-SDFR-AT-0079</strain>
    </source>
</reference>
<proteinExistence type="predicted"/>
<comment type="caution">
    <text evidence="1">The sequence shown here is derived from an EMBL/GenBank/DDBJ whole genome shotgun (WGS) entry which is preliminary data.</text>
</comment>
<protein>
    <submittedName>
        <fullName evidence="1">Ankyrin repeat-containing domain protein</fullName>
    </submittedName>
</protein>
<name>A0ACB7PIX7_9PEZI</name>
<accession>A0ACB7PIX7</accession>
<evidence type="ECO:0000313" key="1">
    <source>
        <dbReference type="EMBL" id="KAH6637298.1"/>
    </source>
</evidence>